<keyword evidence="3" id="KW-1185">Reference proteome</keyword>
<reference evidence="2 3" key="1">
    <citation type="submission" date="2017-07" db="EMBL/GenBank/DDBJ databases">
        <title>Draft whole genome sequences of clinical Proprionibacteriaceae strains.</title>
        <authorList>
            <person name="Bernier A.-M."/>
            <person name="Bernard K."/>
            <person name="Domingo M.-C."/>
        </authorList>
    </citation>
    <scope>NUCLEOTIDE SEQUENCE [LARGE SCALE GENOMIC DNA]</scope>
    <source>
        <strain evidence="2 3">NML 030167</strain>
    </source>
</reference>
<dbReference type="RefSeq" id="WP_094404569.1">
    <property type="nucleotide sequence ID" value="NZ_NMVM01000001.1"/>
</dbReference>
<dbReference type="EMBL" id="NMVO01000001">
    <property type="protein sequence ID" value="OYO17820.1"/>
    <property type="molecule type" value="Genomic_DNA"/>
</dbReference>
<keyword evidence="1" id="KW-1133">Transmembrane helix</keyword>
<comment type="caution">
    <text evidence="2">The sequence shown here is derived from an EMBL/GenBank/DDBJ whole genome shotgun (WGS) entry which is preliminary data.</text>
</comment>
<accession>A0A255GPR4</accession>
<dbReference type="AlphaFoldDB" id="A0A255GPR4"/>
<feature type="transmembrane region" description="Helical" evidence="1">
    <location>
        <begin position="156"/>
        <end position="179"/>
    </location>
</feature>
<evidence type="ECO:0000256" key="1">
    <source>
        <dbReference type="SAM" id="Phobius"/>
    </source>
</evidence>
<keyword evidence="1" id="KW-0812">Transmembrane</keyword>
<evidence type="ECO:0000313" key="2">
    <source>
        <dbReference type="EMBL" id="OYO17820.1"/>
    </source>
</evidence>
<gene>
    <name evidence="2" type="ORF">CGZ94_02795</name>
</gene>
<sequence>MPTTQQFVARVRQLTAGTPYRVIETPDGCDVTLDVVNATWRTLFARRGLSKVFTHRIVLDEQAGAATVTDLSQQVEWTAVNPGEGPVPVLTGEVSQVAGRIREWSSQQVYGWDADGQFVEEAGYTFSSEEGRALVDRALKEQGWTTRMGWQQKTGLIAAIGAVALALLLGLVLLGWLVLVR</sequence>
<name>A0A255GPR4_9ACTN</name>
<protein>
    <submittedName>
        <fullName evidence="2">Uncharacterized protein</fullName>
    </submittedName>
</protein>
<keyword evidence="1" id="KW-0472">Membrane</keyword>
<dbReference type="OrthoDB" id="4207784at2"/>
<organism evidence="2 3">
    <name type="scientific">Enemella evansiae</name>
    <dbReference type="NCBI Taxonomy" id="2016499"/>
    <lineage>
        <taxon>Bacteria</taxon>
        <taxon>Bacillati</taxon>
        <taxon>Actinomycetota</taxon>
        <taxon>Actinomycetes</taxon>
        <taxon>Propionibacteriales</taxon>
        <taxon>Propionibacteriaceae</taxon>
        <taxon>Enemella</taxon>
    </lineage>
</organism>
<evidence type="ECO:0000313" key="3">
    <source>
        <dbReference type="Proteomes" id="UP000215896"/>
    </source>
</evidence>
<proteinExistence type="predicted"/>
<dbReference type="Proteomes" id="UP000215896">
    <property type="component" value="Unassembled WGS sequence"/>
</dbReference>